<accession>A0A6B2EA81</accession>
<keyword evidence="2" id="KW-0472">Membrane</keyword>
<proteinExistence type="predicted"/>
<keyword evidence="3" id="KW-0732">Signal</keyword>
<organism evidence="4">
    <name type="scientific">Phlebotomus kandelakii</name>
    <dbReference type="NCBI Taxonomy" id="1109342"/>
    <lineage>
        <taxon>Eukaryota</taxon>
        <taxon>Metazoa</taxon>
        <taxon>Ecdysozoa</taxon>
        <taxon>Arthropoda</taxon>
        <taxon>Hexapoda</taxon>
        <taxon>Insecta</taxon>
        <taxon>Pterygota</taxon>
        <taxon>Neoptera</taxon>
        <taxon>Endopterygota</taxon>
        <taxon>Diptera</taxon>
        <taxon>Nematocera</taxon>
        <taxon>Psychodoidea</taxon>
        <taxon>Psychodidae</taxon>
        <taxon>Phlebotomus</taxon>
        <taxon>Larroussius</taxon>
    </lineage>
</organism>
<name>A0A6B2EA81_9DIPT</name>
<reference evidence="4" key="1">
    <citation type="submission" date="2019-10" db="EMBL/GenBank/DDBJ databases">
        <title>Short sand fly seasons in Tbilisi, Georgia, hinder development of host immunity to saliva of the visceral leishmaniasis vector Phlebotomus kandelakii.</title>
        <authorList>
            <person name="Oliveira F."/>
            <person name="Giorgobiani E."/>
            <person name="Guimaraes-Costa A.B."/>
            <person name="Abdeladhim M."/>
            <person name="Oristian J."/>
            <person name="Tskhvaradze L."/>
            <person name="Tsertsvadze N."/>
            <person name="Zakalashvili M."/>
            <person name="Valenzuela J.G."/>
            <person name="Kamhawi S."/>
        </authorList>
    </citation>
    <scope>NUCLEOTIDE SEQUENCE</scope>
    <source>
        <strain evidence="4">Wild-capture in Tbilisi</strain>
        <tissue evidence="4">Salivary glands</tissue>
    </source>
</reference>
<keyword evidence="2" id="KW-1133">Transmembrane helix</keyword>
<keyword evidence="2" id="KW-0812">Transmembrane</keyword>
<feature type="region of interest" description="Disordered" evidence="1">
    <location>
        <begin position="323"/>
        <end position="393"/>
    </location>
</feature>
<feature type="compositionally biased region" description="Low complexity" evidence="1">
    <location>
        <begin position="259"/>
        <end position="274"/>
    </location>
</feature>
<feature type="transmembrane region" description="Helical" evidence="2">
    <location>
        <begin position="293"/>
        <end position="313"/>
    </location>
</feature>
<feature type="compositionally biased region" description="Polar residues" evidence="1">
    <location>
        <begin position="372"/>
        <end position="393"/>
    </location>
</feature>
<dbReference type="EMBL" id="GIFK01002154">
    <property type="protein sequence ID" value="NBJ59857.1"/>
    <property type="molecule type" value="Transcribed_RNA"/>
</dbReference>
<evidence type="ECO:0000313" key="4">
    <source>
        <dbReference type="EMBL" id="NBJ59857.1"/>
    </source>
</evidence>
<feature type="signal peptide" evidence="3">
    <location>
        <begin position="1"/>
        <end position="18"/>
    </location>
</feature>
<feature type="compositionally biased region" description="Polar residues" evidence="1">
    <location>
        <begin position="334"/>
        <end position="350"/>
    </location>
</feature>
<protein>
    <submittedName>
        <fullName evidence="4">Putative conserved secreted protein</fullName>
    </submittedName>
</protein>
<feature type="chain" id="PRO_5025501010" evidence="3">
    <location>
        <begin position="19"/>
        <end position="393"/>
    </location>
</feature>
<feature type="region of interest" description="Disordered" evidence="1">
    <location>
        <begin position="259"/>
        <end position="281"/>
    </location>
</feature>
<evidence type="ECO:0000256" key="2">
    <source>
        <dbReference type="SAM" id="Phobius"/>
    </source>
</evidence>
<evidence type="ECO:0000256" key="3">
    <source>
        <dbReference type="SAM" id="SignalP"/>
    </source>
</evidence>
<evidence type="ECO:0000256" key="1">
    <source>
        <dbReference type="SAM" id="MobiDB-lite"/>
    </source>
</evidence>
<dbReference type="AlphaFoldDB" id="A0A6B2EA81"/>
<sequence>MLVVHWSIFTLTLQLTYCASIHSHVESAPATSESICSELPETSLQEDGVDSSLTLELKPHMIRGSCKRIFLAPESHGFFVRLHRPATGKKFSFTNKNLNSGLKMRTTNSTTESCPLTIFFSNDARIPPWRIDPCQLDANGGVEEPVRLLQGRLRIVWQHGGNMPNYRLLLTAFGKGELCKQERKHPCLRVGHETLFCISEDLTCDGVQHCPSGNEYDSDESAELCSGKQKPPLVPRMHLWEHFTVQMFREYFSPDLTSTSTTLLPPSEPTESTLAPTSTRKSLTRGLSRYGPWGYLMLGMLLCGGALLICGLWECCCRQTKPTTPGSGDGHTGESFTDSPATGSTQSEVTPPNYDEIEPPPSYSTLFPGFKATNSEISSPTDSNSPATAPTAV</sequence>